<protein>
    <submittedName>
        <fullName evidence="2">Uncharacterized protein</fullName>
    </submittedName>
</protein>
<dbReference type="EMBL" id="JASCZI010181349">
    <property type="protein sequence ID" value="MED6182326.1"/>
    <property type="molecule type" value="Genomic_DNA"/>
</dbReference>
<reference evidence="2 3" key="1">
    <citation type="journal article" date="2023" name="Plants (Basel)">
        <title>Bridging the Gap: Combining Genomics and Transcriptomics Approaches to Understand Stylosanthes scabra, an Orphan Legume from the Brazilian Caatinga.</title>
        <authorList>
            <person name="Ferreira-Neto J.R.C."/>
            <person name="da Silva M.D."/>
            <person name="Binneck E."/>
            <person name="de Melo N.F."/>
            <person name="da Silva R.H."/>
            <person name="de Melo A.L.T.M."/>
            <person name="Pandolfi V."/>
            <person name="Bustamante F.O."/>
            <person name="Brasileiro-Vidal A.C."/>
            <person name="Benko-Iseppon A.M."/>
        </authorList>
    </citation>
    <scope>NUCLEOTIDE SEQUENCE [LARGE SCALE GENOMIC DNA]</scope>
    <source>
        <tissue evidence="2">Leaves</tissue>
    </source>
</reference>
<feature type="compositionally biased region" description="Basic and acidic residues" evidence="1">
    <location>
        <begin position="7"/>
        <end position="16"/>
    </location>
</feature>
<keyword evidence="3" id="KW-1185">Reference proteome</keyword>
<proteinExistence type="predicted"/>
<comment type="caution">
    <text evidence="2">The sequence shown here is derived from an EMBL/GenBank/DDBJ whole genome shotgun (WGS) entry which is preliminary data.</text>
</comment>
<dbReference type="Proteomes" id="UP001341840">
    <property type="component" value="Unassembled WGS sequence"/>
</dbReference>
<evidence type="ECO:0000313" key="2">
    <source>
        <dbReference type="EMBL" id="MED6182326.1"/>
    </source>
</evidence>
<evidence type="ECO:0000313" key="3">
    <source>
        <dbReference type="Proteomes" id="UP001341840"/>
    </source>
</evidence>
<sequence>MKARHQVKADRRKESGRFFSTKPYWPKGTKKDIFRVKLTKDKKHRFNISIYFKKASHSKQGNWHQYMPAEFTQTMAKA</sequence>
<organism evidence="2 3">
    <name type="scientific">Stylosanthes scabra</name>
    <dbReference type="NCBI Taxonomy" id="79078"/>
    <lineage>
        <taxon>Eukaryota</taxon>
        <taxon>Viridiplantae</taxon>
        <taxon>Streptophyta</taxon>
        <taxon>Embryophyta</taxon>
        <taxon>Tracheophyta</taxon>
        <taxon>Spermatophyta</taxon>
        <taxon>Magnoliopsida</taxon>
        <taxon>eudicotyledons</taxon>
        <taxon>Gunneridae</taxon>
        <taxon>Pentapetalae</taxon>
        <taxon>rosids</taxon>
        <taxon>fabids</taxon>
        <taxon>Fabales</taxon>
        <taxon>Fabaceae</taxon>
        <taxon>Papilionoideae</taxon>
        <taxon>50 kb inversion clade</taxon>
        <taxon>dalbergioids sensu lato</taxon>
        <taxon>Dalbergieae</taxon>
        <taxon>Pterocarpus clade</taxon>
        <taxon>Stylosanthes</taxon>
    </lineage>
</organism>
<evidence type="ECO:0000256" key="1">
    <source>
        <dbReference type="SAM" id="MobiDB-lite"/>
    </source>
</evidence>
<accession>A0ABU6W8P7</accession>
<feature type="region of interest" description="Disordered" evidence="1">
    <location>
        <begin position="1"/>
        <end position="23"/>
    </location>
</feature>
<name>A0ABU6W8P7_9FABA</name>
<gene>
    <name evidence="2" type="ORF">PIB30_027568</name>
</gene>